<dbReference type="PANTHER" id="PTHR31407">
    <property type="match status" value="1"/>
</dbReference>
<sequence length="180" mass="19785">MLKRIATIMVVVLSLVLNSCSVSAASGLQSHIDSTDGYEFLYPNGWVPVKVNNGPDVVYHDLIETRENVSVVISPVQDGKTLTELGTPSEVGYKLSKNAIAPPGSGREAELINAEQREKGTKTYYLLEYAVKLPTQERHNFASVAISRGKLFTLNVSTSEARAEKMKQQFQTVVDSFSVY</sequence>
<evidence type="ECO:0000259" key="2">
    <source>
        <dbReference type="Pfam" id="PF01789"/>
    </source>
</evidence>
<dbReference type="SUPFAM" id="SSF55724">
    <property type="entry name" value="Mog1p/PsbP-like"/>
    <property type="match status" value="1"/>
</dbReference>
<reference evidence="3 4" key="1">
    <citation type="journal article" date="2022" name="Front. Microbiol.">
        <title>High genomic differentiation and limited gene flow indicate recent cryptic speciation within the genus Laspinema (cyanobacteria).</title>
        <authorList>
            <person name="Stanojkovic A."/>
            <person name="Skoupy S."/>
            <person name="Skaloud P."/>
            <person name="Dvorak P."/>
        </authorList>
    </citation>
    <scope>NUCLEOTIDE SEQUENCE [LARGE SCALE GENOMIC DNA]</scope>
    <source>
        <strain evidence="3 4">D2a</strain>
    </source>
</reference>
<dbReference type="PANTHER" id="PTHR31407:SF16">
    <property type="entry name" value="PSBP DOMAIN-CONTAINING PROTEIN 7, CHLOROPLASTIC"/>
    <property type="match status" value="1"/>
</dbReference>
<dbReference type="InterPro" id="IPR016123">
    <property type="entry name" value="Mog1/PsbP_a/b/a-sand"/>
</dbReference>
<proteinExistence type="predicted"/>
<dbReference type="Proteomes" id="UP001525890">
    <property type="component" value="Unassembled WGS sequence"/>
</dbReference>
<organism evidence="3 4">
    <name type="scientific">Laspinema palackyanum D2a</name>
    <dbReference type="NCBI Taxonomy" id="2953684"/>
    <lineage>
        <taxon>Bacteria</taxon>
        <taxon>Bacillati</taxon>
        <taxon>Cyanobacteriota</taxon>
        <taxon>Cyanophyceae</taxon>
        <taxon>Oscillatoriophycideae</taxon>
        <taxon>Oscillatoriales</taxon>
        <taxon>Laspinemataceae</taxon>
        <taxon>Laspinema</taxon>
        <taxon>Laspinema palackyanum</taxon>
    </lineage>
</organism>
<accession>A0ABT2N1U8</accession>
<evidence type="ECO:0000313" key="3">
    <source>
        <dbReference type="EMBL" id="MCT7969696.1"/>
    </source>
</evidence>
<dbReference type="NCBIfam" id="NF040946">
    <property type="entry name" value="PSII_PsbP"/>
    <property type="match status" value="1"/>
</dbReference>
<dbReference type="InterPro" id="IPR002683">
    <property type="entry name" value="PsbP_C"/>
</dbReference>
<dbReference type="RefSeq" id="WP_368009144.1">
    <property type="nucleotide sequence ID" value="NZ_JAMXFF010000057.1"/>
</dbReference>
<feature type="chain" id="PRO_5045602934" evidence="1">
    <location>
        <begin position="25"/>
        <end position="180"/>
    </location>
</feature>
<evidence type="ECO:0000256" key="1">
    <source>
        <dbReference type="SAM" id="SignalP"/>
    </source>
</evidence>
<feature type="signal peptide" evidence="1">
    <location>
        <begin position="1"/>
        <end position="24"/>
    </location>
</feature>
<dbReference type="EMBL" id="JAMXFF010000057">
    <property type="protein sequence ID" value="MCT7969696.1"/>
    <property type="molecule type" value="Genomic_DNA"/>
</dbReference>
<gene>
    <name evidence="3" type="ORF">NG799_25625</name>
</gene>
<keyword evidence="1" id="KW-0732">Signal</keyword>
<name>A0ABT2N1U8_9CYAN</name>
<keyword evidence="4" id="KW-1185">Reference proteome</keyword>
<comment type="caution">
    <text evidence="3">The sequence shown here is derived from an EMBL/GenBank/DDBJ whole genome shotgun (WGS) entry which is preliminary data.</text>
</comment>
<evidence type="ECO:0000313" key="4">
    <source>
        <dbReference type="Proteomes" id="UP001525890"/>
    </source>
</evidence>
<feature type="domain" description="PsbP C-terminal" evidence="2">
    <location>
        <begin position="26"/>
        <end position="179"/>
    </location>
</feature>
<protein>
    <submittedName>
        <fullName evidence="3">Photosystem II reaction center PsbP family protein</fullName>
    </submittedName>
</protein>
<dbReference type="Pfam" id="PF01789">
    <property type="entry name" value="PsbP"/>
    <property type="match status" value="1"/>
</dbReference>
<dbReference type="Gene3D" id="3.40.1000.10">
    <property type="entry name" value="Mog1/PsbP, alpha/beta/alpha sandwich"/>
    <property type="match status" value="1"/>
</dbReference>